<reference evidence="1 2" key="1">
    <citation type="journal article" date="2020" name="Nature">
        <title>Isolation of an archaeon at the prokaryote-eukaryote interface.</title>
        <authorList>
            <person name="Imachi H."/>
            <person name="Nobu M.K."/>
            <person name="Nakahara N."/>
            <person name="Morono Y."/>
            <person name="Ogawara M."/>
            <person name="Takaki Y."/>
            <person name="Takano Y."/>
            <person name="Uematsu K."/>
            <person name="Ikuta T."/>
            <person name="Ito M."/>
            <person name="Matsui Y."/>
            <person name="Miyazaki M."/>
            <person name="Murata K."/>
            <person name="Saito Y."/>
            <person name="Sakai S."/>
            <person name="Song C."/>
            <person name="Tasumi E."/>
            <person name="Yamanaka Y."/>
            <person name="Yamaguchi T."/>
            <person name="Kamagata Y."/>
            <person name="Tamaki H."/>
            <person name="Takai K."/>
        </authorList>
    </citation>
    <scope>NUCLEOTIDE SEQUENCE [LARGE SCALE GENOMIC DNA]</scope>
    <source>
        <strain evidence="1 2">MK-D1</strain>
    </source>
</reference>
<dbReference type="GeneID" id="41330340"/>
<name>A0A5B9DBL9_9ARCH</name>
<sequence length="67" mass="7745">MPTTIQIKKTTLTKLKKLKEEKNVNSYDEVIEALIQNELNLPKSLLGFMKHGTSSFTRDIEDKDHEL</sequence>
<evidence type="ECO:0000313" key="1">
    <source>
        <dbReference type="EMBL" id="QEE16522.1"/>
    </source>
</evidence>
<keyword evidence="2" id="KW-1185">Reference proteome</keyword>
<evidence type="ECO:0008006" key="3">
    <source>
        <dbReference type="Google" id="ProtNLM"/>
    </source>
</evidence>
<evidence type="ECO:0000313" key="2">
    <source>
        <dbReference type="Proteomes" id="UP000321408"/>
    </source>
</evidence>
<dbReference type="AlphaFoldDB" id="A0A5B9DBL9"/>
<accession>A0A5B9DBL9</accession>
<dbReference type="KEGG" id="psyt:DSAG12_02352"/>
<dbReference type="RefSeq" id="WP_147663397.1">
    <property type="nucleotide sequence ID" value="NZ_CP042905.2"/>
</dbReference>
<reference evidence="1 2" key="2">
    <citation type="journal article" date="2024" name="Int. J. Syst. Evol. Microbiol.">
        <title>Promethearchaeum syntrophicum gen. nov., sp. nov., an anaerobic, obligately syntrophic archaeon, the first isolate of the lineage 'Asgard' archaea, and proposal of the new archaeal phylum Promethearchaeota phyl. nov. and kingdom Promethearchaeati regn. nov.</title>
        <authorList>
            <person name="Imachi H."/>
            <person name="Nobu M.K."/>
            <person name="Kato S."/>
            <person name="Takaki Y."/>
            <person name="Miyazaki M."/>
            <person name="Miyata M."/>
            <person name="Ogawara M."/>
            <person name="Saito Y."/>
            <person name="Sakai S."/>
            <person name="Tahara Y.O."/>
            <person name="Takano Y."/>
            <person name="Tasumi E."/>
            <person name="Uematsu K."/>
            <person name="Yoshimura T."/>
            <person name="Itoh T."/>
            <person name="Ohkuma M."/>
            <person name="Takai K."/>
        </authorList>
    </citation>
    <scope>NUCLEOTIDE SEQUENCE [LARGE SCALE GENOMIC DNA]</scope>
    <source>
        <strain evidence="1 2">MK-D1</strain>
    </source>
</reference>
<organism evidence="1 2">
    <name type="scientific">Promethearchaeum syntrophicum</name>
    <dbReference type="NCBI Taxonomy" id="2594042"/>
    <lineage>
        <taxon>Archaea</taxon>
        <taxon>Promethearchaeati</taxon>
        <taxon>Promethearchaeota</taxon>
        <taxon>Promethearchaeia</taxon>
        <taxon>Promethearchaeales</taxon>
        <taxon>Promethearchaeaceae</taxon>
        <taxon>Promethearchaeum</taxon>
    </lineage>
</organism>
<proteinExistence type="predicted"/>
<dbReference type="EMBL" id="CP042905">
    <property type="protein sequence ID" value="QEE16522.1"/>
    <property type="molecule type" value="Genomic_DNA"/>
</dbReference>
<dbReference type="Proteomes" id="UP000321408">
    <property type="component" value="Chromosome"/>
</dbReference>
<protein>
    <recommendedName>
        <fullName evidence="3">Ribbon-helix-helix protein CopG domain-containing protein</fullName>
    </recommendedName>
</protein>
<gene>
    <name evidence="1" type="ORF">DSAG12_02352</name>
</gene>